<dbReference type="AlphaFoldDB" id="A0A7C3PFU9"/>
<dbReference type="PROSITE" id="PS50106">
    <property type="entry name" value="PDZ"/>
    <property type="match status" value="1"/>
</dbReference>
<comment type="similarity">
    <text evidence="1">Belongs to the peptidase S1C family.</text>
</comment>
<evidence type="ECO:0000256" key="2">
    <source>
        <dbReference type="ARBA" id="ARBA00022670"/>
    </source>
</evidence>
<keyword evidence="2 5" id="KW-0645">Protease</keyword>
<evidence type="ECO:0000256" key="3">
    <source>
        <dbReference type="ARBA" id="ARBA00022801"/>
    </source>
</evidence>
<dbReference type="SUPFAM" id="SSF50156">
    <property type="entry name" value="PDZ domain-like"/>
    <property type="match status" value="1"/>
</dbReference>
<dbReference type="Gene3D" id="2.40.10.120">
    <property type="match status" value="1"/>
</dbReference>
<dbReference type="InterPro" id="IPR041489">
    <property type="entry name" value="PDZ_6"/>
</dbReference>
<accession>A0A7C3PFU9</accession>
<gene>
    <name evidence="5" type="ORF">ENR64_13760</name>
</gene>
<organism evidence="5">
    <name type="scientific">Oscillatoriales cyanobacterium SpSt-418</name>
    <dbReference type="NCBI Taxonomy" id="2282169"/>
    <lineage>
        <taxon>Bacteria</taxon>
        <taxon>Bacillati</taxon>
        <taxon>Cyanobacteriota</taxon>
        <taxon>Cyanophyceae</taxon>
        <taxon>Oscillatoriophycideae</taxon>
        <taxon>Oscillatoriales</taxon>
    </lineage>
</organism>
<dbReference type="GO" id="GO:0004252">
    <property type="term" value="F:serine-type endopeptidase activity"/>
    <property type="evidence" value="ECO:0007669"/>
    <property type="project" value="InterPro"/>
</dbReference>
<name>A0A7C3PFU9_9CYAN</name>
<dbReference type="PRINTS" id="PR00834">
    <property type="entry name" value="PROTEASES2C"/>
</dbReference>
<protein>
    <submittedName>
        <fullName evidence="5">Trypsin-like serine protease</fullName>
    </submittedName>
</protein>
<dbReference type="InterPro" id="IPR001478">
    <property type="entry name" value="PDZ"/>
</dbReference>
<dbReference type="Gene3D" id="2.30.42.10">
    <property type="match status" value="1"/>
</dbReference>
<dbReference type="InterPro" id="IPR036034">
    <property type="entry name" value="PDZ_sf"/>
</dbReference>
<sequence>MLDRGAIAFEFSLIATRSAAFFQDVQPNWILAFMKLRSFLLILAILGTLGATRAWRQWPGGQVLPGNGKAESIAMDVCQAMRPAVVTIYAGSEIGAGSVINSTGLILTNHHVVQEVGNQPVRVKDATEKVHVGQVVATDSVNDLALVQIQPQTRFASVITLAKTDQLAGQPICAIGSPFNQAGIVTRGILTGNRENGDLKAAILLHPGNSGGPLLNQEGQLIGVNKAIWEDAQGQNSGISFATNLEITRQFIETNQAKAQNLPPLPIDQLTPEEAAAQTPTPATPAIAPNPVKLGITINQQTLIIRLVEPDSAAERAGLLPGDRLVAINQQPVSSFQEVEAVIAGRPATLTVTIERNRERRDFAVGF</sequence>
<keyword evidence="3" id="KW-0378">Hydrolase</keyword>
<dbReference type="Pfam" id="PF13365">
    <property type="entry name" value="Trypsin_2"/>
    <property type="match status" value="1"/>
</dbReference>
<dbReference type="EMBL" id="DSRU01000204">
    <property type="protein sequence ID" value="HFM98795.1"/>
    <property type="molecule type" value="Genomic_DNA"/>
</dbReference>
<dbReference type="PANTHER" id="PTHR22939">
    <property type="entry name" value="SERINE PROTEASE FAMILY S1C HTRA-RELATED"/>
    <property type="match status" value="1"/>
</dbReference>
<dbReference type="InterPro" id="IPR009003">
    <property type="entry name" value="Peptidase_S1_PA"/>
</dbReference>
<proteinExistence type="inferred from homology"/>
<dbReference type="InterPro" id="IPR001940">
    <property type="entry name" value="Peptidase_S1C"/>
</dbReference>
<dbReference type="Pfam" id="PF17820">
    <property type="entry name" value="PDZ_6"/>
    <property type="match status" value="1"/>
</dbReference>
<evidence type="ECO:0000259" key="4">
    <source>
        <dbReference type="PROSITE" id="PS50106"/>
    </source>
</evidence>
<reference evidence="5" key="1">
    <citation type="journal article" date="2020" name="mSystems">
        <title>Genome- and Community-Level Interaction Insights into Carbon Utilization and Element Cycling Functions of Hydrothermarchaeota in Hydrothermal Sediment.</title>
        <authorList>
            <person name="Zhou Z."/>
            <person name="Liu Y."/>
            <person name="Xu W."/>
            <person name="Pan J."/>
            <person name="Luo Z.H."/>
            <person name="Li M."/>
        </authorList>
    </citation>
    <scope>NUCLEOTIDE SEQUENCE [LARGE SCALE GENOMIC DNA]</scope>
    <source>
        <strain evidence="5">SpSt-418</strain>
    </source>
</reference>
<dbReference type="PANTHER" id="PTHR22939:SF129">
    <property type="entry name" value="SERINE PROTEASE HTRA2, MITOCHONDRIAL"/>
    <property type="match status" value="1"/>
</dbReference>
<feature type="domain" description="PDZ" evidence="4">
    <location>
        <begin position="294"/>
        <end position="360"/>
    </location>
</feature>
<dbReference type="SMART" id="SM00228">
    <property type="entry name" value="PDZ"/>
    <property type="match status" value="1"/>
</dbReference>
<evidence type="ECO:0000256" key="1">
    <source>
        <dbReference type="ARBA" id="ARBA00010541"/>
    </source>
</evidence>
<dbReference type="SUPFAM" id="SSF50494">
    <property type="entry name" value="Trypsin-like serine proteases"/>
    <property type="match status" value="1"/>
</dbReference>
<evidence type="ECO:0000313" key="5">
    <source>
        <dbReference type="EMBL" id="HFM98795.1"/>
    </source>
</evidence>
<dbReference type="GO" id="GO:0006508">
    <property type="term" value="P:proteolysis"/>
    <property type="evidence" value="ECO:0007669"/>
    <property type="project" value="UniProtKB-KW"/>
</dbReference>
<comment type="caution">
    <text evidence="5">The sequence shown here is derived from an EMBL/GenBank/DDBJ whole genome shotgun (WGS) entry which is preliminary data.</text>
</comment>